<evidence type="ECO:0000256" key="2">
    <source>
        <dbReference type="SAM" id="SignalP"/>
    </source>
</evidence>
<proteinExistence type="inferred from homology"/>
<keyword evidence="5" id="KW-1185">Reference proteome</keyword>
<keyword evidence="2" id="KW-0732">Signal</keyword>
<dbReference type="SUPFAM" id="SSF69047">
    <property type="entry name" value="Hypothetical protein YjbJ"/>
    <property type="match status" value="1"/>
</dbReference>
<evidence type="ECO:0000313" key="5">
    <source>
        <dbReference type="Proteomes" id="UP000017842"/>
    </source>
</evidence>
<dbReference type="InterPro" id="IPR008462">
    <property type="entry name" value="CsbD"/>
</dbReference>
<dbReference type="Proteomes" id="UP000017842">
    <property type="component" value="Unassembled WGS sequence"/>
</dbReference>
<dbReference type="STRING" id="1116472.MGMO_96c00110"/>
<dbReference type="EMBL" id="AYLO01000092">
    <property type="protein sequence ID" value="ESS71564.1"/>
    <property type="molecule type" value="Genomic_DNA"/>
</dbReference>
<evidence type="ECO:0000313" key="4">
    <source>
        <dbReference type="EMBL" id="ESS71564.1"/>
    </source>
</evidence>
<comment type="similarity">
    <text evidence="1">Belongs to the UPF0337 (CsbD) family.</text>
</comment>
<dbReference type="RefSeq" id="WP_023495387.1">
    <property type="nucleotide sequence ID" value="NZ_AYLO01000092.1"/>
</dbReference>
<dbReference type="eggNOG" id="COG3237">
    <property type="taxonomic scope" value="Bacteria"/>
</dbReference>
<dbReference type="AlphaFoldDB" id="V5BUP5"/>
<dbReference type="Gene3D" id="1.10.1470.10">
    <property type="entry name" value="YjbJ"/>
    <property type="match status" value="1"/>
</dbReference>
<dbReference type="InterPro" id="IPR036629">
    <property type="entry name" value="YjbJ_sf"/>
</dbReference>
<feature type="chain" id="PRO_5004733451" description="CsbD-like domain-containing protein" evidence="2">
    <location>
        <begin position="27"/>
        <end position="92"/>
    </location>
</feature>
<gene>
    <name evidence="4" type="ORF">MGMO_96c00110</name>
</gene>
<sequence>MKVNPIKRSGLLAAIVLAFCSLCAYAEEKQDEPYMNKDQVNGRVEETKGKVKEVTGKILDDKGMETEGKIQKNVGKMQKGIGDIKEDIKKDQ</sequence>
<reference evidence="4 5" key="1">
    <citation type="journal article" date="2013" name="Genome Announc.">
        <title>Draft Genome Sequence of the Methanotrophic Gammaproteobacterium Methyloglobulus morosus DSM 22980 Strain KoM1.</title>
        <authorList>
            <person name="Poehlein A."/>
            <person name="Deutzmann J.S."/>
            <person name="Daniel R."/>
            <person name="Simeonova D.D."/>
        </authorList>
    </citation>
    <scope>NUCLEOTIDE SEQUENCE [LARGE SCALE GENOMIC DNA]</scope>
    <source>
        <strain evidence="4 5">KoM1</strain>
    </source>
</reference>
<feature type="domain" description="CsbD-like" evidence="3">
    <location>
        <begin position="38"/>
        <end position="90"/>
    </location>
</feature>
<comment type="caution">
    <text evidence="4">The sequence shown here is derived from an EMBL/GenBank/DDBJ whole genome shotgun (WGS) entry which is preliminary data.</text>
</comment>
<evidence type="ECO:0000259" key="3">
    <source>
        <dbReference type="Pfam" id="PF05532"/>
    </source>
</evidence>
<protein>
    <recommendedName>
        <fullName evidence="3">CsbD-like domain-containing protein</fullName>
    </recommendedName>
</protein>
<organism evidence="4 5">
    <name type="scientific">Methyloglobulus morosus KoM1</name>
    <dbReference type="NCBI Taxonomy" id="1116472"/>
    <lineage>
        <taxon>Bacteria</taxon>
        <taxon>Pseudomonadati</taxon>
        <taxon>Pseudomonadota</taxon>
        <taxon>Gammaproteobacteria</taxon>
        <taxon>Methylococcales</taxon>
        <taxon>Methylococcaceae</taxon>
        <taxon>Methyloglobulus</taxon>
    </lineage>
</organism>
<evidence type="ECO:0000256" key="1">
    <source>
        <dbReference type="ARBA" id="ARBA00009129"/>
    </source>
</evidence>
<name>V5BUP5_9GAMM</name>
<accession>V5BUP5</accession>
<dbReference type="Pfam" id="PF05532">
    <property type="entry name" value="CsbD"/>
    <property type="match status" value="1"/>
</dbReference>
<feature type="signal peptide" evidence="2">
    <location>
        <begin position="1"/>
        <end position="26"/>
    </location>
</feature>